<dbReference type="Proteomes" id="UP000257055">
    <property type="component" value="Unassembled WGS sequence"/>
</dbReference>
<sequence>MFQKIPSIQVAELIELKNPVIIDVRKSYEFQAGHIPKAKNVPLSKIASYEPQGTTYLICASGMRSKRAAKMLLKKGYDVINVRGGMSQWQGPTKGGAK</sequence>
<dbReference type="AlphaFoldDB" id="A0A3D8TRC6"/>
<evidence type="ECO:0000259" key="1">
    <source>
        <dbReference type="PROSITE" id="PS50206"/>
    </source>
</evidence>
<keyword evidence="3" id="KW-1185">Reference proteome</keyword>
<dbReference type="RefSeq" id="WP_115753178.1">
    <property type="nucleotide sequence ID" value="NZ_LARY01000002.1"/>
</dbReference>
<gene>
    <name evidence="2" type="ORF">UR08_08160</name>
</gene>
<comment type="caution">
    <text evidence="2">The sequence shown here is derived from an EMBL/GenBank/DDBJ whole genome shotgun (WGS) entry which is preliminary data.</text>
</comment>
<evidence type="ECO:0000313" key="3">
    <source>
        <dbReference type="Proteomes" id="UP000257055"/>
    </source>
</evidence>
<dbReference type="InterPro" id="IPR001763">
    <property type="entry name" value="Rhodanese-like_dom"/>
</dbReference>
<dbReference type="SMART" id="SM00450">
    <property type="entry name" value="RHOD"/>
    <property type="match status" value="1"/>
</dbReference>
<reference evidence="3" key="1">
    <citation type="submission" date="2015-04" db="EMBL/GenBank/DDBJ databases">
        <authorList>
            <person name="Schardt J."/>
            <person name="Mueller-Herbst S."/>
            <person name="Scherer S."/>
            <person name="Huptas C."/>
        </authorList>
    </citation>
    <scope>NUCLEOTIDE SEQUENCE [LARGE SCALE GENOMIC DNA]</scope>
    <source>
        <strain evidence="3">Kiel-L1</strain>
    </source>
</reference>
<dbReference type="Gene3D" id="3.40.250.10">
    <property type="entry name" value="Rhodanese-like domain"/>
    <property type="match status" value="1"/>
</dbReference>
<evidence type="ECO:0000313" key="2">
    <source>
        <dbReference type="EMBL" id="RDX00929.1"/>
    </source>
</evidence>
<dbReference type="PANTHER" id="PTHR43031:SF18">
    <property type="entry name" value="RHODANESE-RELATED SULFURTRANSFERASES"/>
    <property type="match status" value="1"/>
</dbReference>
<dbReference type="InterPro" id="IPR050229">
    <property type="entry name" value="GlpE_sulfurtransferase"/>
</dbReference>
<dbReference type="PANTHER" id="PTHR43031">
    <property type="entry name" value="FAD-DEPENDENT OXIDOREDUCTASE"/>
    <property type="match status" value="1"/>
</dbReference>
<name>A0A3D8TRC6_9LIST</name>
<protein>
    <recommendedName>
        <fullName evidence="1">Rhodanese domain-containing protein</fullName>
    </recommendedName>
</protein>
<dbReference type="InterPro" id="IPR036873">
    <property type="entry name" value="Rhodanese-like_dom_sf"/>
</dbReference>
<proteinExistence type="predicted"/>
<dbReference type="EMBL" id="LARY01000002">
    <property type="protein sequence ID" value="RDX00929.1"/>
    <property type="molecule type" value="Genomic_DNA"/>
</dbReference>
<accession>A0A3D8TRC6</accession>
<organism evidence="2 3">
    <name type="scientific">Listeria kieliensis</name>
    <dbReference type="NCBI Taxonomy" id="1621700"/>
    <lineage>
        <taxon>Bacteria</taxon>
        <taxon>Bacillati</taxon>
        <taxon>Bacillota</taxon>
        <taxon>Bacilli</taxon>
        <taxon>Bacillales</taxon>
        <taxon>Listeriaceae</taxon>
        <taxon>Listeria</taxon>
    </lineage>
</organism>
<feature type="domain" description="Rhodanese" evidence="1">
    <location>
        <begin position="15"/>
        <end position="95"/>
    </location>
</feature>
<dbReference type="SUPFAM" id="SSF52821">
    <property type="entry name" value="Rhodanese/Cell cycle control phosphatase"/>
    <property type="match status" value="1"/>
</dbReference>
<dbReference type="PROSITE" id="PS50206">
    <property type="entry name" value="RHODANESE_3"/>
    <property type="match status" value="1"/>
</dbReference>
<dbReference type="Pfam" id="PF00581">
    <property type="entry name" value="Rhodanese"/>
    <property type="match status" value="1"/>
</dbReference>
<dbReference type="CDD" id="cd00158">
    <property type="entry name" value="RHOD"/>
    <property type="match status" value="1"/>
</dbReference>